<evidence type="ECO:0000256" key="1">
    <source>
        <dbReference type="SAM" id="Phobius"/>
    </source>
</evidence>
<organism evidence="3 4">
    <name type="scientific">Lentibacillus kapialis</name>
    <dbReference type="NCBI Taxonomy" id="340214"/>
    <lineage>
        <taxon>Bacteria</taxon>
        <taxon>Bacillati</taxon>
        <taxon>Bacillota</taxon>
        <taxon>Bacilli</taxon>
        <taxon>Bacillales</taxon>
        <taxon>Bacillaceae</taxon>
        <taxon>Lentibacillus</taxon>
    </lineage>
</organism>
<protein>
    <recommendedName>
        <fullName evidence="2">Cell wall elongation regulator TseB-like domain-containing protein</fullName>
    </recommendedName>
</protein>
<name>A0A917PN59_9BACI</name>
<dbReference type="Proteomes" id="UP000658382">
    <property type="component" value="Unassembled WGS sequence"/>
</dbReference>
<dbReference type="EMBL" id="BMNQ01000003">
    <property type="protein sequence ID" value="GGJ85445.1"/>
    <property type="molecule type" value="Genomic_DNA"/>
</dbReference>
<dbReference type="Gene3D" id="3.10.450.40">
    <property type="match status" value="2"/>
</dbReference>
<feature type="domain" description="Cell wall elongation regulator TseB-like" evidence="2">
    <location>
        <begin position="53"/>
        <end position="94"/>
    </location>
</feature>
<keyword evidence="1" id="KW-0472">Membrane</keyword>
<evidence type="ECO:0000259" key="2">
    <source>
        <dbReference type="Pfam" id="PF17881"/>
    </source>
</evidence>
<sequence length="180" mass="21122">MREKRFLHVTIPGWLKWVLGIVIFLIAACLAFGIYLYQVVEDNRTANFEDVKTQVIEQTELNSISKIERFHGENAYYTVYGETENNSDMIIFYPFNGNTSNIIRINQSEIISEQKIRNDWYNRCYDCTLSDIKPGVISNDGDQPVWELTYKNNKNQYVMEYLSLQDGSTIEVVRFNQLFD</sequence>
<dbReference type="PROSITE" id="PS51257">
    <property type="entry name" value="PROKAR_LIPOPROTEIN"/>
    <property type="match status" value="1"/>
</dbReference>
<evidence type="ECO:0000313" key="3">
    <source>
        <dbReference type="EMBL" id="GGJ85445.1"/>
    </source>
</evidence>
<proteinExistence type="predicted"/>
<keyword evidence="1" id="KW-1133">Transmembrane helix</keyword>
<gene>
    <name evidence="3" type="ORF">GCM10007063_04950</name>
</gene>
<reference evidence="3" key="2">
    <citation type="submission" date="2020-09" db="EMBL/GenBank/DDBJ databases">
        <authorList>
            <person name="Sun Q."/>
            <person name="Ohkuma M."/>
        </authorList>
    </citation>
    <scope>NUCLEOTIDE SEQUENCE</scope>
    <source>
        <strain evidence="3">JCM 12580</strain>
    </source>
</reference>
<dbReference type="InterPro" id="IPR041401">
    <property type="entry name" value="TseB-like_dom"/>
</dbReference>
<dbReference type="InterPro" id="IPR046350">
    <property type="entry name" value="Cystatin_sf"/>
</dbReference>
<reference evidence="3" key="1">
    <citation type="journal article" date="2014" name="Int. J. Syst. Evol. Microbiol.">
        <title>Complete genome sequence of Corynebacterium casei LMG S-19264T (=DSM 44701T), isolated from a smear-ripened cheese.</title>
        <authorList>
            <consortium name="US DOE Joint Genome Institute (JGI-PGF)"/>
            <person name="Walter F."/>
            <person name="Albersmeier A."/>
            <person name="Kalinowski J."/>
            <person name="Ruckert C."/>
        </authorList>
    </citation>
    <scope>NUCLEOTIDE SEQUENCE</scope>
    <source>
        <strain evidence="3">JCM 12580</strain>
    </source>
</reference>
<dbReference type="Pfam" id="PF17881">
    <property type="entry name" value="TseB"/>
    <property type="match status" value="1"/>
</dbReference>
<keyword evidence="1" id="KW-0812">Transmembrane</keyword>
<comment type="caution">
    <text evidence="3">The sequence shown here is derived from an EMBL/GenBank/DDBJ whole genome shotgun (WGS) entry which is preliminary data.</text>
</comment>
<dbReference type="SUPFAM" id="SSF54403">
    <property type="entry name" value="Cystatin/monellin"/>
    <property type="match status" value="2"/>
</dbReference>
<dbReference type="RefSeq" id="WP_188631480.1">
    <property type="nucleotide sequence ID" value="NZ_BMNQ01000003.1"/>
</dbReference>
<accession>A0A917PN59</accession>
<feature type="transmembrane region" description="Helical" evidence="1">
    <location>
        <begin position="14"/>
        <end position="37"/>
    </location>
</feature>
<evidence type="ECO:0000313" key="4">
    <source>
        <dbReference type="Proteomes" id="UP000658382"/>
    </source>
</evidence>
<dbReference type="AlphaFoldDB" id="A0A917PN59"/>
<keyword evidence="4" id="KW-1185">Reference proteome</keyword>